<dbReference type="Gene3D" id="3.40.640.10">
    <property type="entry name" value="Type I PLP-dependent aspartate aminotransferase-like (Major domain)"/>
    <property type="match status" value="1"/>
</dbReference>
<evidence type="ECO:0000256" key="2">
    <source>
        <dbReference type="ARBA" id="ARBA00009236"/>
    </source>
</evidence>
<dbReference type="InterPro" id="IPR015424">
    <property type="entry name" value="PyrdxlP-dep_Trfase"/>
</dbReference>
<dbReference type="GO" id="GO:0008453">
    <property type="term" value="F:alanine-glyoxylate transaminase activity"/>
    <property type="evidence" value="ECO:0007669"/>
    <property type="project" value="TreeGrafter"/>
</dbReference>
<evidence type="ECO:0000256" key="4">
    <source>
        <dbReference type="PIRSR" id="PIRSR000524-1"/>
    </source>
</evidence>
<name>A0A7V3NU64_UNCW3</name>
<dbReference type="AlphaFoldDB" id="A0A7V3NU64"/>
<feature type="binding site" evidence="4">
    <location>
        <position position="331"/>
    </location>
    <ligand>
        <name>substrate</name>
    </ligand>
</feature>
<organism evidence="7">
    <name type="scientific">candidate division WOR-3 bacterium</name>
    <dbReference type="NCBI Taxonomy" id="2052148"/>
    <lineage>
        <taxon>Bacteria</taxon>
        <taxon>Bacteria division WOR-3</taxon>
    </lineage>
</organism>
<dbReference type="PANTHER" id="PTHR21152:SF40">
    <property type="entry name" value="ALANINE--GLYOXYLATE AMINOTRANSFERASE"/>
    <property type="match status" value="1"/>
</dbReference>
<reference evidence="7" key="1">
    <citation type="journal article" date="2020" name="mSystems">
        <title>Genome- and Community-Level Interaction Insights into Carbon Utilization and Element Cycling Functions of Hydrothermarchaeota in Hydrothermal Sediment.</title>
        <authorList>
            <person name="Zhou Z."/>
            <person name="Liu Y."/>
            <person name="Xu W."/>
            <person name="Pan J."/>
            <person name="Luo Z.H."/>
            <person name="Li M."/>
        </authorList>
    </citation>
    <scope>NUCLEOTIDE SEQUENCE [LARGE SCALE GENOMIC DNA]</scope>
    <source>
        <strain evidence="7">SpSt-754</strain>
    </source>
</reference>
<dbReference type="PIRSF" id="PIRSF000524">
    <property type="entry name" value="SPT"/>
    <property type="match status" value="1"/>
</dbReference>
<feature type="modified residue" description="N6-(pyridoxal phosphate)lysine" evidence="5">
    <location>
        <position position="187"/>
    </location>
</feature>
<dbReference type="GO" id="GO:0004760">
    <property type="term" value="F:L-serine-pyruvate transaminase activity"/>
    <property type="evidence" value="ECO:0007669"/>
    <property type="project" value="TreeGrafter"/>
</dbReference>
<comment type="caution">
    <text evidence="7">The sequence shown here is derived from an EMBL/GenBank/DDBJ whole genome shotgun (WGS) entry which is preliminary data.</text>
</comment>
<protein>
    <submittedName>
        <fullName evidence="7">Alanine--glyoxylate aminotransferase family protein</fullName>
    </submittedName>
</protein>
<evidence type="ECO:0000259" key="6">
    <source>
        <dbReference type="Pfam" id="PF00266"/>
    </source>
</evidence>
<dbReference type="PANTHER" id="PTHR21152">
    <property type="entry name" value="AMINOTRANSFERASE CLASS V"/>
    <property type="match status" value="1"/>
</dbReference>
<evidence type="ECO:0000313" key="7">
    <source>
        <dbReference type="EMBL" id="HGB36628.1"/>
    </source>
</evidence>
<keyword evidence="3 5" id="KW-0663">Pyridoxal phosphate</keyword>
<evidence type="ECO:0000256" key="5">
    <source>
        <dbReference type="PIRSR" id="PIRSR000524-50"/>
    </source>
</evidence>
<keyword evidence="7" id="KW-0032">Aminotransferase</keyword>
<dbReference type="Pfam" id="PF00266">
    <property type="entry name" value="Aminotran_5"/>
    <property type="match status" value="1"/>
</dbReference>
<dbReference type="EMBL" id="DTGD01000259">
    <property type="protein sequence ID" value="HGB36628.1"/>
    <property type="molecule type" value="Genomic_DNA"/>
</dbReference>
<dbReference type="GO" id="GO:0019265">
    <property type="term" value="P:glycine biosynthetic process, by transamination of glyoxylate"/>
    <property type="evidence" value="ECO:0007669"/>
    <property type="project" value="TreeGrafter"/>
</dbReference>
<proteinExistence type="inferred from homology"/>
<dbReference type="InterPro" id="IPR000192">
    <property type="entry name" value="Aminotrans_V_dom"/>
</dbReference>
<dbReference type="Gene3D" id="3.90.1150.10">
    <property type="entry name" value="Aspartate Aminotransferase, domain 1"/>
    <property type="match status" value="1"/>
</dbReference>
<evidence type="ECO:0000256" key="3">
    <source>
        <dbReference type="ARBA" id="ARBA00022898"/>
    </source>
</evidence>
<comment type="similarity">
    <text evidence="2">Belongs to the class-V pyridoxal-phosphate-dependent aminotransferase family.</text>
</comment>
<dbReference type="InterPro" id="IPR015422">
    <property type="entry name" value="PyrdxlP-dep_Trfase_small"/>
</dbReference>
<comment type="cofactor">
    <cofactor evidence="1 5">
        <name>pyridoxal 5'-phosphate</name>
        <dbReference type="ChEBI" id="CHEBI:597326"/>
    </cofactor>
</comment>
<feature type="domain" description="Aminotransferase class V" evidence="6">
    <location>
        <begin position="19"/>
        <end position="273"/>
    </location>
</feature>
<accession>A0A7V3NU64</accession>
<gene>
    <name evidence="7" type="ORF">ENV38_06975</name>
</gene>
<sequence length="357" mass="40005">MGRLLFNPGPTEVREEVLKAQVRPMISHRGKEFQTLYEGIIEKLKKALNTKNHVIVFTSSATGVMEGTVRNCVKERALSNVCGAFSERWYKIVGECGKEADAITVDWGKAIKPEMVDEMLKTGKYDTFLLTYNETSTGVMNPLPEIAEVMKKYPDVIFAVDAVSAMMGAPLNIDEWGIDVVFASVQKCFALPPGLTVTVISEKALERAKTVKGRGHYFDFVAYVKKYEESRETPPTPAVSLLYALDFQLDRILKEGVENRINRHKEMAKLAQEWAIERGFGMFPEEGYWSQTVSVVNNPKGYSISDLNKQLEAKGYRIANGYGKLKDVTFRIGHMGDLTPEETKGLLAAIDEIWGLK</sequence>
<dbReference type="InterPro" id="IPR024169">
    <property type="entry name" value="SP_NH2Trfase/AEP_transaminase"/>
</dbReference>
<evidence type="ECO:0000256" key="1">
    <source>
        <dbReference type="ARBA" id="ARBA00001933"/>
    </source>
</evidence>
<dbReference type="InterPro" id="IPR015421">
    <property type="entry name" value="PyrdxlP-dep_Trfase_major"/>
</dbReference>
<keyword evidence="7" id="KW-0808">Transferase</keyword>
<dbReference type="SUPFAM" id="SSF53383">
    <property type="entry name" value="PLP-dependent transferases"/>
    <property type="match status" value="1"/>
</dbReference>